<dbReference type="PANTHER" id="PTHR43464:SF19">
    <property type="entry name" value="UBIQUINONE BIOSYNTHESIS O-METHYLTRANSFERASE, MITOCHONDRIAL"/>
    <property type="match status" value="1"/>
</dbReference>
<dbReference type="CDD" id="cd02440">
    <property type="entry name" value="AdoMet_MTases"/>
    <property type="match status" value="1"/>
</dbReference>
<keyword evidence="5" id="KW-1185">Reference proteome</keyword>
<dbReference type="GO" id="GO:0032259">
    <property type="term" value="P:methylation"/>
    <property type="evidence" value="ECO:0007669"/>
    <property type="project" value="UniProtKB-KW"/>
</dbReference>
<sequence length="261" mass="28920">MPDRTAAEPNPAPTGRGVWEPTWRRAEGTRSIDLRYLDRDPRTTDRPYFGPVLALAAGHRRRDESLRLLDVGCANGAFARYVLERRPRWDVSGIDVLPELVDAASAAVPEGRFSVADICAPQSLPSERFDVVTALTIPSHFDSLEQWLPQVLRLTAPGGVAVLYGPLNPSPVDLICRLRYAGESEEWLPGWNVLSQRTYDAFLRGRVRSWAYHYPEVSTLGYPATAPADGLSSRIVPAPDGQRLGNSSGLTYHMACVEMHR</sequence>
<reference evidence="5" key="1">
    <citation type="journal article" date="2019" name="Int. J. Syst. Evol. Microbiol.">
        <title>The Global Catalogue of Microorganisms (GCM) 10K type strain sequencing project: providing services to taxonomists for standard genome sequencing and annotation.</title>
        <authorList>
            <consortium name="The Broad Institute Genomics Platform"/>
            <consortium name="The Broad Institute Genome Sequencing Center for Infectious Disease"/>
            <person name="Wu L."/>
            <person name="Ma J."/>
        </authorList>
    </citation>
    <scope>NUCLEOTIDE SEQUENCE [LARGE SCALE GENOMIC DNA]</scope>
    <source>
        <strain evidence="5">JCM 9918</strain>
    </source>
</reference>
<name>A0ABW1BEQ6_9ACTN</name>
<evidence type="ECO:0000256" key="2">
    <source>
        <dbReference type="ARBA" id="ARBA00022679"/>
    </source>
</evidence>
<dbReference type="InterPro" id="IPR029063">
    <property type="entry name" value="SAM-dependent_MTases_sf"/>
</dbReference>
<dbReference type="RefSeq" id="WP_272171521.1">
    <property type="nucleotide sequence ID" value="NZ_JAQOSL010000031.1"/>
</dbReference>
<dbReference type="Proteomes" id="UP001596112">
    <property type="component" value="Unassembled WGS sequence"/>
</dbReference>
<dbReference type="PANTHER" id="PTHR43464">
    <property type="entry name" value="METHYLTRANSFERASE"/>
    <property type="match status" value="1"/>
</dbReference>
<organism evidence="4 5">
    <name type="scientific">Streptomyces heilongjiangensis</name>
    <dbReference type="NCBI Taxonomy" id="945052"/>
    <lineage>
        <taxon>Bacteria</taxon>
        <taxon>Bacillati</taxon>
        <taxon>Actinomycetota</taxon>
        <taxon>Actinomycetes</taxon>
        <taxon>Kitasatosporales</taxon>
        <taxon>Streptomycetaceae</taxon>
        <taxon>Streptomyces</taxon>
    </lineage>
</organism>
<evidence type="ECO:0000313" key="5">
    <source>
        <dbReference type="Proteomes" id="UP001596112"/>
    </source>
</evidence>
<keyword evidence="2" id="KW-0808">Transferase</keyword>
<evidence type="ECO:0000256" key="3">
    <source>
        <dbReference type="ARBA" id="ARBA00022691"/>
    </source>
</evidence>
<proteinExistence type="predicted"/>
<dbReference type="Pfam" id="PF13489">
    <property type="entry name" value="Methyltransf_23"/>
    <property type="match status" value="1"/>
</dbReference>
<dbReference type="EMBL" id="JBHSNZ010000026">
    <property type="protein sequence ID" value="MFC5811674.1"/>
    <property type="molecule type" value="Genomic_DNA"/>
</dbReference>
<comment type="caution">
    <text evidence="4">The sequence shown here is derived from an EMBL/GenBank/DDBJ whole genome shotgun (WGS) entry which is preliminary data.</text>
</comment>
<evidence type="ECO:0000313" key="4">
    <source>
        <dbReference type="EMBL" id="MFC5811674.1"/>
    </source>
</evidence>
<gene>
    <name evidence="4" type="ORF">ACFQGO_29920</name>
</gene>
<evidence type="ECO:0000256" key="1">
    <source>
        <dbReference type="ARBA" id="ARBA00022603"/>
    </source>
</evidence>
<accession>A0ABW1BEQ6</accession>
<dbReference type="GO" id="GO:0008168">
    <property type="term" value="F:methyltransferase activity"/>
    <property type="evidence" value="ECO:0007669"/>
    <property type="project" value="UniProtKB-KW"/>
</dbReference>
<keyword evidence="1 4" id="KW-0489">Methyltransferase</keyword>
<dbReference type="Gene3D" id="3.40.50.150">
    <property type="entry name" value="Vaccinia Virus protein VP39"/>
    <property type="match status" value="1"/>
</dbReference>
<protein>
    <submittedName>
        <fullName evidence="4">Class I SAM-dependent methyltransferase</fullName>
    </submittedName>
</protein>
<dbReference type="SUPFAM" id="SSF53335">
    <property type="entry name" value="S-adenosyl-L-methionine-dependent methyltransferases"/>
    <property type="match status" value="1"/>
</dbReference>
<keyword evidence="3" id="KW-0949">S-adenosyl-L-methionine</keyword>